<evidence type="ECO:0000256" key="2">
    <source>
        <dbReference type="ARBA" id="ARBA00009341"/>
    </source>
</evidence>
<dbReference type="InterPro" id="IPR001680">
    <property type="entry name" value="WD40_rpt"/>
</dbReference>
<feature type="repeat" description="WD" evidence="7">
    <location>
        <begin position="165"/>
        <end position="200"/>
    </location>
</feature>
<feature type="repeat" description="WD" evidence="7">
    <location>
        <begin position="215"/>
        <end position="257"/>
    </location>
</feature>
<feature type="repeat" description="WD" evidence="7">
    <location>
        <begin position="258"/>
        <end position="293"/>
    </location>
</feature>
<dbReference type="Proteomes" id="UP001634394">
    <property type="component" value="Unassembled WGS sequence"/>
</dbReference>
<keyword evidence="4" id="KW-0677">Repeat</keyword>
<dbReference type="GO" id="GO:0006325">
    <property type="term" value="P:chromatin organization"/>
    <property type="evidence" value="ECO:0007669"/>
    <property type="project" value="UniProtKB-KW"/>
</dbReference>
<proteinExistence type="inferred from homology"/>
<dbReference type="InterPro" id="IPR020472">
    <property type="entry name" value="WD40_PAC1"/>
</dbReference>
<sequence length="393" mass="45044">MSDEGQDFYDTEEEEESLSMDSSEFRMEYRHRSCNIGMQHKLEWPSRIAQWLPDVVPVADEDYSLQWLMMGSHTPLHERSQLLIASIEIPNETPISCVSAGFNSCKIDITKKINHLGEVTMASYMPQNPCIIATRTFSSDILVFDRTLQPSEPDPSGTCSPELILRGHEEKGYGLSWNGYQHGHLLSASDDHTVCLWDINCTPSEGRVLDTIIIFADHASNVNDVQWCPDDAYMFCSVADDKKMILWDTRSNITSNIVHAHDAKVNSLSFNPNREFILATASADESIALWDIRFLKSKLIALKYNNTEFFQVQWSPHYESVLASRAADNRLFVWDMNNYVPSIAEADEYRTELSFIYYGNESNISDFSWNDNELWTFCSVAEDNILRVWQNTH</sequence>
<dbReference type="PROSITE" id="PS50294">
    <property type="entry name" value="WD_REPEATS_REGION"/>
    <property type="match status" value="1"/>
</dbReference>
<comment type="caution">
    <text evidence="10">The sequence shown here is derived from an EMBL/GenBank/DDBJ whole genome shotgun (WGS) entry which is preliminary data.</text>
</comment>
<dbReference type="EMBL" id="JBJQND010000014">
    <property type="protein sequence ID" value="KAL3855890.1"/>
    <property type="molecule type" value="Genomic_DNA"/>
</dbReference>
<protein>
    <recommendedName>
        <fullName evidence="9">Histone-binding protein RBBP4-like N-terminal domain-containing protein</fullName>
    </recommendedName>
</protein>
<dbReference type="Gene3D" id="2.130.10.10">
    <property type="entry name" value="YVTN repeat-like/Quinoprotein amine dehydrogenase"/>
    <property type="match status" value="1"/>
</dbReference>
<evidence type="ECO:0000256" key="1">
    <source>
        <dbReference type="ARBA" id="ARBA00004123"/>
    </source>
</evidence>
<comment type="similarity">
    <text evidence="2">Belongs to the WD repeat RBAP46/RBAP48/MSI1 family.</text>
</comment>
<dbReference type="GO" id="GO:0005634">
    <property type="term" value="C:nucleus"/>
    <property type="evidence" value="ECO:0007669"/>
    <property type="project" value="UniProtKB-SubCell"/>
</dbReference>
<comment type="subcellular location">
    <subcellularLocation>
        <location evidence="1">Nucleus</location>
    </subcellularLocation>
</comment>
<evidence type="ECO:0000313" key="10">
    <source>
        <dbReference type="EMBL" id="KAL3855890.1"/>
    </source>
</evidence>
<evidence type="ECO:0000256" key="7">
    <source>
        <dbReference type="PROSITE-ProRule" id="PRU00221"/>
    </source>
</evidence>
<dbReference type="InterPro" id="IPR050459">
    <property type="entry name" value="WD_repeat_RBAP46/RBAP48/MSI1"/>
</dbReference>
<evidence type="ECO:0000256" key="5">
    <source>
        <dbReference type="ARBA" id="ARBA00022853"/>
    </source>
</evidence>
<feature type="domain" description="Histone-binding protein RBBP4-like N-terminal" evidence="9">
    <location>
        <begin position="38"/>
        <end position="91"/>
    </location>
</feature>
<dbReference type="Pfam" id="PF00400">
    <property type="entry name" value="WD40"/>
    <property type="match status" value="4"/>
</dbReference>
<evidence type="ECO:0000256" key="6">
    <source>
        <dbReference type="ARBA" id="ARBA00023242"/>
    </source>
</evidence>
<keyword evidence="6" id="KW-0539">Nucleus</keyword>
<dbReference type="InterPro" id="IPR022052">
    <property type="entry name" value="Histone-bd_RBBP4-like_N"/>
</dbReference>
<keyword evidence="11" id="KW-1185">Reference proteome</keyword>
<dbReference type="InterPro" id="IPR015943">
    <property type="entry name" value="WD40/YVTN_repeat-like_dom_sf"/>
</dbReference>
<dbReference type="PROSITE" id="PS50082">
    <property type="entry name" value="WD_REPEATS_2"/>
    <property type="match status" value="3"/>
</dbReference>
<organism evidence="10 11">
    <name type="scientific">Sinanodonta woodiana</name>
    <name type="common">Chinese pond mussel</name>
    <name type="synonym">Anodonta woodiana</name>
    <dbReference type="NCBI Taxonomy" id="1069815"/>
    <lineage>
        <taxon>Eukaryota</taxon>
        <taxon>Metazoa</taxon>
        <taxon>Spiralia</taxon>
        <taxon>Lophotrochozoa</taxon>
        <taxon>Mollusca</taxon>
        <taxon>Bivalvia</taxon>
        <taxon>Autobranchia</taxon>
        <taxon>Heteroconchia</taxon>
        <taxon>Palaeoheterodonta</taxon>
        <taxon>Unionida</taxon>
        <taxon>Unionoidea</taxon>
        <taxon>Unionidae</taxon>
        <taxon>Unioninae</taxon>
        <taxon>Sinanodonta</taxon>
    </lineage>
</organism>
<evidence type="ECO:0000313" key="11">
    <source>
        <dbReference type="Proteomes" id="UP001634394"/>
    </source>
</evidence>
<dbReference type="SMART" id="SM00320">
    <property type="entry name" value="WD40"/>
    <property type="match status" value="6"/>
</dbReference>
<feature type="compositionally biased region" description="Acidic residues" evidence="8">
    <location>
        <begin position="1"/>
        <end position="18"/>
    </location>
</feature>
<dbReference type="InterPro" id="IPR036322">
    <property type="entry name" value="WD40_repeat_dom_sf"/>
</dbReference>
<dbReference type="PROSITE" id="PS00678">
    <property type="entry name" value="WD_REPEATS_1"/>
    <property type="match status" value="2"/>
</dbReference>
<dbReference type="PRINTS" id="PR00320">
    <property type="entry name" value="GPROTEINBRPT"/>
</dbReference>
<keyword evidence="3 7" id="KW-0853">WD repeat</keyword>
<dbReference type="Pfam" id="PF12265">
    <property type="entry name" value="CAF1C_H4-bd"/>
    <property type="match status" value="1"/>
</dbReference>
<evidence type="ECO:0000256" key="4">
    <source>
        <dbReference type="ARBA" id="ARBA00022737"/>
    </source>
</evidence>
<gene>
    <name evidence="10" type="ORF">ACJMK2_015087</name>
</gene>
<dbReference type="InterPro" id="IPR019775">
    <property type="entry name" value="WD40_repeat_CS"/>
</dbReference>
<reference evidence="10 11" key="1">
    <citation type="submission" date="2024-11" db="EMBL/GenBank/DDBJ databases">
        <title>Chromosome-level genome assembly of the freshwater bivalve Anodonta woodiana.</title>
        <authorList>
            <person name="Chen X."/>
        </authorList>
    </citation>
    <scope>NUCLEOTIDE SEQUENCE [LARGE SCALE GENOMIC DNA]</scope>
    <source>
        <strain evidence="10">MN2024</strain>
        <tissue evidence="10">Gills</tissue>
    </source>
</reference>
<name>A0ABD3V2K3_SINWO</name>
<dbReference type="SUPFAM" id="SSF50978">
    <property type="entry name" value="WD40 repeat-like"/>
    <property type="match status" value="1"/>
</dbReference>
<feature type="region of interest" description="Disordered" evidence="8">
    <location>
        <begin position="1"/>
        <end position="22"/>
    </location>
</feature>
<dbReference type="PANTHER" id="PTHR22850">
    <property type="entry name" value="WD40 REPEAT FAMILY"/>
    <property type="match status" value="1"/>
</dbReference>
<evidence type="ECO:0000256" key="3">
    <source>
        <dbReference type="ARBA" id="ARBA00022574"/>
    </source>
</evidence>
<evidence type="ECO:0000256" key="8">
    <source>
        <dbReference type="SAM" id="MobiDB-lite"/>
    </source>
</evidence>
<evidence type="ECO:0000259" key="9">
    <source>
        <dbReference type="Pfam" id="PF12265"/>
    </source>
</evidence>
<accession>A0ABD3V2K3</accession>
<dbReference type="AlphaFoldDB" id="A0ABD3V2K3"/>
<keyword evidence="5" id="KW-0156">Chromatin regulator</keyword>